<reference evidence="1 2" key="1">
    <citation type="submission" date="2019-06" db="EMBL/GenBank/DDBJ databases">
        <authorList>
            <person name="Meng X."/>
        </authorList>
    </citation>
    <scope>NUCLEOTIDE SEQUENCE [LARGE SCALE GENOMIC DNA]</scope>
    <source>
        <strain evidence="1 2">M625</strain>
    </source>
</reference>
<comment type="caution">
    <text evidence="1">The sequence shown here is derived from an EMBL/GenBank/DDBJ whole genome shotgun (WGS) entry which is preliminary data.</text>
</comment>
<dbReference type="InterPro" id="IPR028956">
    <property type="entry name" value="Imm51"/>
</dbReference>
<dbReference type="Pfam" id="PF15595">
    <property type="entry name" value="Imm51"/>
    <property type="match status" value="1"/>
</dbReference>
<sequence>MDKYVAIVEHEDSKKLSVCFWIEKEKPFVIGEKMYEIHSEAYMNGYNWEAFFNYYLPKYYPDITANMNTDPEAGSYIAYYEMNPENEKRAKKFVEIICDLIENEEKLYSILKNEGDHIEWD</sequence>
<name>A0A504J3F8_9FLAO</name>
<dbReference type="Proteomes" id="UP000315540">
    <property type="component" value="Unassembled WGS sequence"/>
</dbReference>
<evidence type="ECO:0000313" key="1">
    <source>
        <dbReference type="EMBL" id="TPN81220.1"/>
    </source>
</evidence>
<proteinExistence type="predicted"/>
<protein>
    <submittedName>
        <fullName evidence="1">Uncharacterized protein</fullName>
    </submittedName>
</protein>
<dbReference type="OrthoDB" id="8657476at2"/>
<keyword evidence="2" id="KW-1185">Reference proteome</keyword>
<organism evidence="1 2">
    <name type="scientific">Aquimarina algicola</name>
    <dbReference type="NCBI Taxonomy" id="2589995"/>
    <lineage>
        <taxon>Bacteria</taxon>
        <taxon>Pseudomonadati</taxon>
        <taxon>Bacteroidota</taxon>
        <taxon>Flavobacteriia</taxon>
        <taxon>Flavobacteriales</taxon>
        <taxon>Flavobacteriaceae</taxon>
        <taxon>Aquimarina</taxon>
    </lineage>
</organism>
<dbReference type="EMBL" id="VFWZ01000011">
    <property type="protein sequence ID" value="TPN81220.1"/>
    <property type="molecule type" value="Genomic_DNA"/>
</dbReference>
<evidence type="ECO:0000313" key="2">
    <source>
        <dbReference type="Proteomes" id="UP000315540"/>
    </source>
</evidence>
<dbReference type="RefSeq" id="WP_140597594.1">
    <property type="nucleotide sequence ID" value="NZ_VFWZ01000011.1"/>
</dbReference>
<gene>
    <name evidence="1" type="ORF">FHK87_24870</name>
</gene>
<dbReference type="AlphaFoldDB" id="A0A504J3F8"/>
<accession>A0A504J3F8</accession>